<dbReference type="InterPro" id="IPR029058">
    <property type="entry name" value="AB_hydrolase_fold"/>
</dbReference>
<dbReference type="InterPro" id="IPR006693">
    <property type="entry name" value="AB_hydrolase_lipase"/>
</dbReference>
<dbReference type="GO" id="GO:0006629">
    <property type="term" value="P:lipid metabolic process"/>
    <property type="evidence" value="ECO:0007669"/>
    <property type="project" value="InterPro"/>
</dbReference>
<keyword evidence="3" id="KW-1185">Reference proteome</keyword>
<proteinExistence type="predicted"/>
<evidence type="ECO:0000313" key="3">
    <source>
        <dbReference type="Proteomes" id="UP001432322"/>
    </source>
</evidence>
<protein>
    <recommendedName>
        <fullName evidence="1">Partial AB-hydrolase lipase domain-containing protein</fullName>
    </recommendedName>
</protein>
<evidence type="ECO:0000313" key="2">
    <source>
        <dbReference type="EMBL" id="GMT23085.1"/>
    </source>
</evidence>
<feature type="non-terminal residue" evidence="2">
    <location>
        <position position="1"/>
    </location>
</feature>
<comment type="caution">
    <text evidence="2">The sequence shown here is derived from an EMBL/GenBank/DDBJ whole genome shotgun (WGS) entry which is preliminary data.</text>
</comment>
<accession>A0AAV5VYE0</accession>
<organism evidence="2 3">
    <name type="scientific">Pristionchus fissidentatus</name>
    <dbReference type="NCBI Taxonomy" id="1538716"/>
    <lineage>
        <taxon>Eukaryota</taxon>
        <taxon>Metazoa</taxon>
        <taxon>Ecdysozoa</taxon>
        <taxon>Nematoda</taxon>
        <taxon>Chromadorea</taxon>
        <taxon>Rhabditida</taxon>
        <taxon>Rhabditina</taxon>
        <taxon>Diplogasteromorpha</taxon>
        <taxon>Diplogasteroidea</taxon>
        <taxon>Neodiplogasteridae</taxon>
        <taxon>Pristionchus</taxon>
    </lineage>
</organism>
<dbReference type="Pfam" id="PF04083">
    <property type="entry name" value="Abhydro_lipase"/>
    <property type="match status" value="1"/>
</dbReference>
<dbReference type="Proteomes" id="UP001432322">
    <property type="component" value="Unassembled WGS sequence"/>
</dbReference>
<name>A0AAV5VYE0_9BILA</name>
<sequence length="280" mass="31974">LWDWPLQGHDGVAKVHNDSEKFEVDLDAQHFMPNEIQLPDDVDPKSVKSALSPRGQLCISALKKKSRRIREHCKRNRQSLRYRIRFQTELIKYWGYPVESYDVITEDGYILNMIRIPHGRYHDLNTSECARSPILLIHGIFNDASVFILNPPASSPALILADAGFDVFLPNSRGTTDSQRHVNISTKDVQFWRFTIDEMSRYDTPAAIDKALELSRAESLYLLGHSQGTTIGSMALTERPEYNKKVDNIRAMFQLAPAGPNHQLRGFMRLLVAVFKAIRP</sequence>
<dbReference type="EMBL" id="BTSY01000004">
    <property type="protein sequence ID" value="GMT23085.1"/>
    <property type="molecule type" value="Genomic_DNA"/>
</dbReference>
<feature type="non-terminal residue" evidence="2">
    <location>
        <position position="280"/>
    </location>
</feature>
<reference evidence="2" key="1">
    <citation type="submission" date="2023-10" db="EMBL/GenBank/DDBJ databases">
        <title>Genome assembly of Pristionchus species.</title>
        <authorList>
            <person name="Yoshida K."/>
            <person name="Sommer R.J."/>
        </authorList>
    </citation>
    <scope>NUCLEOTIDE SEQUENCE</scope>
    <source>
        <strain evidence="2">RS5133</strain>
    </source>
</reference>
<dbReference type="PANTHER" id="PTHR11005">
    <property type="entry name" value="LYSOSOMAL ACID LIPASE-RELATED"/>
    <property type="match status" value="1"/>
</dbReference>
<dbReference type="Gene3D" id="3.40.50.1820">
    <property type="entry name" value="alpha/beta hydrolase"/>
    <property type="match status" value="1"/>
</dbReference>
<evidence type="ECO:0000259" key="1">
    <source>
        <dbReference type="Pfam" id="PF04083"/>
    </source>
</evidence>
<dbReference type="CDD" id="cd06526">
    <property type="entry name" value="metazoan_ACD"/>
    <property type="match status" value="1"/>
</dbReference>
<gene>
    <name evidence="2" type="ORF">PFISCL1PPCAC_14382</name>
</gene>
<dbReference type="SUPFAM" id="SSF53474">
    <property type="entry name" value="alpha/beta-Hydrolases"/>
    <property type="match status" value="1"/>
</dbReference>
<dbReference type="AlphaFoldDB" id="A0AAV5VYE0"/>
<feature type="domain" description="Partial AB-hydrolase lipase" evidence="1">
    <location>
        <begin position="88"/>
        <end position="150"/>
    </location>
</feature>